<organism evidence="3 4">
    <name type="scientific">Micromonospora sicca</name>
    <dbReference type="NCBI Taxonomy" id="2202420"/>
    <lineage>
        <taxon>Bacteria</taxon>
        <taxon>Bacillati</taxon>
        <taxon>Actinomycetota</taxon>
        <taxon>Actinomycetes</taxon>
        <taxon>Micromonosporales</taxon>
        <taxon>Micromonosporaceae</taxon>
        <taxon>Micromonospora</taxon>
    </lineage>
</organism>
<evidence type="ECO:0000313" key="4">
    <source>
        <dbReference type="Proteomes" id="UP000246050"/>
    </source>
</evidence>
<feature type="domain" description="Beta-lactamase-related" evidence="2">
    <location>
        <begin position="58"/>
        <end position="356"/>
    </location>
</feature>
<comment type="caution">
    <text evidence="3">The sequence shown here is derived from an EMBL/GenBank/DDBJ whole genome shotgun (WGS) entry which is preliminary data.</text>
</comment>
<protein>
    <submittedName>
        <fullName evidence="3">Serine hydrolase</fullName>
    </submittedName>
</protein>
<reference evidence="3 4" key="1">
    <citation type="submission" date="2018-05" db="EMBL/GenBank/DDBJ databases">
        <title>Micromonosporas from Atacama Desert.</title>
        <authorList>
            <person name="Carro L."/>
            <person name="Golinska P."/>
            <person name="Klenk H.-P."/>
            <person name="Goodfellow M."/>
        </authorList>
    </citation>
    <scope>NUCLEOTIDE SEQUENCE [LARGE SCALE GENOMIC DNA]</scope>
    <source>
        <strain evidence="3 4">4G51</strain>
    </source>
</reference>
<gene>
    <name evidence="3" type="ORF">DKT69_31295</name>
</gene>
<dbReference type="Proteomes" id="UP000246050">
    <property type="component" value="Unassembled WGS sequence"/>
</dbReference>
<dbReference type="PANTHER" id="PTHR43283:SF11">
    <property type="entry name" value="BETA-LACTAMASE-RELATED DOMAIN-CONTAINING PROTEIN"/>
    <property type="match status" value="1"/>
</dbReference>
<keyword evidence="1 3" id="KW-0378">Hydrolase</keyword>
<dbReference type="SUPFAM" id="SSF56601">
    <property type="entry name" value="beta-lactamase/transpeptidase-like"/>
    <property type="match status" value="1"/>
</dbReference>
<evidence type="ECO:0000259" key="2">
    <source>
        <dbReference type="Pfam" id="PF00144"/>
    </source>
</evidence>
<sequence length="366" mass="39328">MVLSVSRLRATLVRGLEGGHRPLYSAAVALIQRDGHPTDLVTVGHLSRYADADGALVAAETRQPALASTIFDLASVTKLFTTAVLLTLVDEGRTSLDEPIAGWLPTFGDGERRRITLRHLLTHTSGLPALLQLWTDWPDQASRVRAVLRTPLVNRPGETFEYSCVGFLVAGLLAERITGQRLPDLVQERVCRPLGLTDTGFLPGPARAARAAATEHQPHLGRGMLRGSVHDENSWSLGGTAGNAGLFGTAADVARFGQMLRQGGAVDGVRVLRPDTVAEMTRDHLPPAVDPGFRHGLGVRIGDPHWMGTRAAAGAFGHTGFTGTALLVDPRRDLVAVLLTNRVHPRREWSDIAEIRRAVAELAVGT</sequence>
<dbReference type="Gene3D" id="3.40.710.10">
    <property type="entry name" value="DD-peptidase/beta-lactamase superfamily"/>
    <property type="match status" value="1"/>
</dbReference>
<accession>A0A317D4T8</accession>
<evidence type="ECO:0000313" key="3">
    <source>
        <dbReference type="EMBL" id="PWR09302.1"/>
    </source>
</evidence>
<evidence type="ECO:0000256" key="1">
    <source>
        <dbReference type="ARBA" id="ARBA00022801"/>
    </source>
</evidence>
<dbReference type="EMBL" id="QGKS01000401">
    <property type="protein sequence ID" value="PWR09302.1"/>
    <property type="molecule type" value="Genomic_DNA"/>
</dbReference>
<dbReference type="InterPro" id="IPR050789">
    <property type="entry name" value="Diverse_Enzym_Activities"/>
</dbReference>
<dbReference type="PANTHER" id="PTHR43283">
    <property type="entry name" value="BETA-LACTAMASE-RELATED"/>
    <property type="match status" value="1"/>
</dbReference>
<dbReference type="InterPro" id="IPR001466">
    <property type="entry name" value="Beta-lactam-related"/>
</dbReference>
<dbReference type="GO" id="GO:0016787">
    <property type="term" value="F:hydrolase activity"/>
    <property type="evidence" value="ECO:0007669"/>
    <property type="project" value="UniProtKB-KW"/>
</dbReference>
<dbReference type="Pfam" id="PF00144">
    <property type="entry name" value="Beta-lactamase"/>
    <property type="match status" value="1"/>
</dbReference>
<dbReference type="InterPro" id="IPR012338">
    <property type="entry name" value="Beta-lactam/transpept-like"/>
</dbReference>
<name>A0A317D4T8_9ACTN</name>
<dbReference type="AlphaFoldDB" id="A0A317D4T8"/>
<proteinExistence type="predicted"/>